<feature type="compositionally biased region" description="Polar residues" evidence="2">
    <location>
        <begin position="430"/>
        <end position="439"/>
    </location>
</feature>
<feature type="coiled-coil region" evidence="1">
    <location>
        <begin position="245"/>
        <end position="390"/>
    </location>
</feature>
<dbReference type="PANTHER" id="PTHR15715:SF21">
    <property type="entry name" value="TRAF3-INTERACTING JNK-ACTIVATING MODULATOR"/>
    <property type="match status" value="1"/>
</dbReference>
<keyword evidence="3" id="KW-0812">Transmembrane</keyword>
<protein>
    <submittedName>
        <fullName evidence="4">T3JAM protein</fullName>
    </submittedName>
</protein>
<evidence type="ECO:0000256" key="2">
    <source>
        <dbReference type="SAM" id="MobiDB-lite"/>
    </source>
</evidence>
<dbReference type="EMBL" id="VWZZ01001028">
    <property type="protein sequence ID" value="NXI91010.1"/>
    <property type="molecule type" value="Genomic_DNA"/>
</dbReference>
<feature type="region of interest" description="Disordered" evidence="2">
    <location>
        <begin position="430"/>
        <end position="492"/>
    </location>
</feature>
<feature type="region of interest" description="Disordered" evidence="2">
    <location>
        <begin position="153"/>
        <end position="204"/>
    </location>
</feature>
<proteinExistence type="predicted"/>
<keyword evidence="3" id="KW-1133">Transmembrane helix</keyword>
<organism evidence="4 5">
    <name type="scientific">Psophia crepitans</name>
    <name type="common">common trumpeter</name>
    <dbReference type="NCBI Taxonomy" id="54359"/>
    <lineage>
        <taxon>Eukaryota</taxon>
        <taxon>Metazoa</taxon>
        <taxon>Chordata</taxon>
        <taxon>Craniata</taxon>
        <taxon>Vertebrata</taxon>
        <taxon>Euteleostomi</taxon>
        <taxon>Archelosauria</taxon>
        <taxon>Archosauria</taxon>
        <taxon>Dinosauria</taxon>
        <taxon>Saurischia</taxon>
        <taxon>Theropoda</taxon>
        <taxon>Coelurosauria</taxon>
        <taxon>Aves</taxon>
        <taxon>Neognathae</taxon>
        <taxon>Neoaves</taxon>
        <taxon>Gruiformes</taxon>
        <taxon>Psophiidae</taxon>
        <taxon>Psophia</taxon>
    </lineage>
</organism>
<keyword evidence="5" id="KW-1185">Reference proteome</keyword>
<reference evidence="4 5" key="1">
    <citation type="submission" date="2019-09" db="EMBL/GenBank/DDBJ databases">
        <title>Bird 10,000 Genomes (B10K) Project - Family phase.</title>
        <authorList>
            <person name="Zhang G."/>
        </authorList>
    </citation>
    <scope>NUCLEOTIDE SEQUENCE [LARGE SCALE GENOMIC DNA]</scope>
    <source>
        <strain evidence="4">B10K-DU-001-60</strain>
        <tissue evidence="4">Muscle</tissue>
    </source>
</reference>
<gene>
    <name evidence="4" type="primary">Traf3ip3</name>
    <name evidence="4" type="ORF">PSOCRE_R04917</name>
</gene>
<keyword evidence="1" id="KW-0175">Coiled coil</keyword>
<feature type="non-terminal residue" evidence="4">
    <location>
        <position position="559"/>
    </location>
</feature>
<name>A0A7K9X1C2_9GRUI</name>
<dbReference type="InterPro" id="IPR051176">
    <property type="entry name" value="Cent_Immune-Sig_Mod"/>
</dbReference>
<feature type="compositionally biased region" description="Basic and acidic residues" evidence="2">
    <location>
        <begin position="1"/>
        <end position="33"/>
    </location>
</feature>
<evidence type="ECO:0000313" key="4">
    <source>
        <dbReference type="EMBL" id="NXI91010.1"/>
    </source>
</evidence>
<comment type="caution">
    <text evidence="4">The sequence shown here is derived from an EMBL/GenBank/DDBJ whole genome shotgun (WGS) entry which is preliminary data.</text>
</comment>
<feature type="transmembrane region" description="Helical" evidence="3">
    <location>
        <begin position="538"/>
        <end position="557"/>
    </location>
</feature>
<accession>A0A7K9X1C2</accession>
<feature type="region of interest" description="Disordered" evidence="2">
    <location>
        <begin position="1"/>
        <end position="59"/>
    </location>
</feature>
<feature type="compositionally biased region" description="Polar residues" evidence="2">
    <location>
        <begin position="156"/>
        <end position="168"/>
    </location>
</feature>
<dbReference type="AlphaFoldDB" id="A0A7K9X1C2"/>
<dbReference type="PANTHER" id="PTHR15715">
    <property type="entry name" value="CENTROSOMAL PROTEIN OF 170 KDA"/>
    <property type="match status" value="1"/>
</dbReference>
<keyword evidence="3" id="KW-0472">Membrane</keyword>
<evidence type="ECO:0000313" key="5">
    <source>
        <dbReference type="Proteomes" id="UP000587472"/>
    </source>
</evidence>
<feature type="compositionally biased region" description="Basic and acidic residues" evidence="2">
    <location>
        <begin position="79"/>
        <end position="89"/>
    </location>
</feature>
<feature type="non-terminal residue" evidence="4">
    <location>
        <position position="1"/>
    </location>
</feature>
<evidence type="ECO:0000256" key="3">
    <source>
        <dbReference type="SAM" id="Phobius"/>
    </source>
</evidence>
<feature type="region of interest" description="Disordered" evidence="2">
    <location>
        <begin position="108"/>
        <end position="130"/>
    </location>
</feature>
<feature type="region of interest" description="Disordered" evidence="2">
    <location>
        <begin position="70"/>
        <end position="89"/>
    </location>
</feature>
<dbReference type="Proteomes" id="UP000587472">
    <property type="component" value="Unassembled WGS sequence"/>
</dbReference>
<dbReference type="CDD" id="cd21912">
    <property type="entry name" value="CC1_T3JAM"/>
    <property type="match status" value="1"/>
</dbReference>
<sequence>IGQPEKARLQRRRVNESYDEKCERRHEMRENLRRRNNVTTCRRPARGAEEPSQSPRQREFLRRRNLASDAGSVPLGLEPEARVPLDPSSRVELRSPVLPQVMPAAVPGAQRSALPSPASAHETNHSSCPTFSPARSLLGISDPLGFSAEAVPRQGASVNTQGTQTLTHPSAGVKDSSQQTEKPDRDPEPGGSLPAQGVPADPLSPSLQEALHRELLLKQKMVILQELFSTLLQASEKSWQGQLNEDKLKCKLRALENQLQACTQSYSKEGVKKILIEMEDQKQTYEQKAKEALQKMLEDKLQTEQQLQNSQRSLAATREDLAFWKEHYTALKAEMTKMTTAHTELENSFHILQSKLQQADAQNEELQQALRRLQGEHAALHRQASAWREDNDLKAEQISTIEGKLQTEQNQKVTLEATINYLHNLIQNQANDQKSQEATVQRKDQVFTTQTPPLTPAKEKQSTPLEHPEEEEGEESLKEEMQKRTSQLTAKENECTELRSELEALSEEYHSCLTRLRQCRDELNHFQSKQAKRQHSHWVPLLVAVIAMAIATFLTSYRP</sequence>
<evidence type="ECO:0000256" key="1">
    <source>
        <dbReference type="SAM" id="Coils"/>
    </source>
</evidence>